<proteinExistence type="predicted"/>
<dbReference type="AlphaFoldDB" id="A0AAV1BZH3"/>
<name>A0AAV1BZH3_OLDCO</name>
<reference evidence="1" key="1">
    <citation type="submission" date="2023-03" db="EMBL/GenBank/DDBJ databases">
        <authorList>
            <person name="Julca I."/>
        </authorList>
    </citation>
    <scope>NUCLEOTIDE SEQUENCE</scope>
</reference>
<organism evidence="1 2">
    <name type="scientific">Oldenlandia corymbosa var. corymbosa</name>
    <dbReference type="NCBI Taxonomy" id="529605"/>
    <lineage>
        <taxon>Eukaryota</taxon>
        <taxon>Viridiplantae</taxon>
        <taxon>Streptophyta</taxon>
        <taxon>Embryophyta</taxon>
        <taxon>Tracheophyta</taxon>
        <taxon>Spermatophyta</taxon>
        <taxon>Magnoliopsida</taxon>
        <taxon>eudicotyledons</taxon>
        <taxon>Gunneridae</taxon>
        <taxon>Pentapetalae</taxon>
        <taxon>asterids</taxon>
        <taxon>lamiids</taxon>
        <taxon>Gentianales</taxon>
        <taxon>Rubiaceae</taxon>
        <taxon>Rubioideae</taxon>
        <taxon>Spermacoceae</taxon>
        <taxon>Hedyotis-Oldenlandia complex</taxon>
        <taxon>Oldenlandia</taxon>
    </lineage>
</organism>
<evidence type="ECO:0000313" key="1">
    <source>
        <dbReference type="EMBL" id="CAI9087945.1"/>
    </source>
</evidence>
<accession>A0AAV1BZH3</accession>
<dbReference type="PANTHER" id="PTHR36310">
    <property type="entry name" value="CYCLIN-DEPENDENT PROTEIN KINASE INHIBITOR SMR11"/>
    <property type="match status" value="1"/>
</dbReference>
<evidence type="ECO:0000313" key="2">
    <source>
        <dbReference type="Proteomes" id="UP001161247"/>
    </source>
</evidence>
<dbReference type="EMBL" id="OX459118">
    <property type="protein sequence ID" value="CAI9087945.1"/>
    <property type="molecule type" value="Genomic_DNA"/>
</dbReference>
<gene>
    <name evidence="1" type="ORF">OLC1_LOCUS643</name>
</gene>
<dbReference type="PANTHER" id="PTHR36310:SF1">
    <property type="entry name" value="CYCLIN-DEPENDENT PROTEIN KINASE INHIBITOR SMR11"/>
    <property type="match status" value="1"/>
</dbReference>
<dbReference type="Proteomes" id="UP001161247">
    <property type="component" value="Chromosome 1"/>
</dbReference>
<dbReference type="InterPro" id="IPR038971">
    <property type="entry name" value="SMR11/SMR16"/>
</dbReference>
<protein>
    <submittedName>
        <fullName evidence="1">OLC1v1022152C1</fullName>
    </submittedName>
</protein>
<keyword evidence="2" id="KW-1185">Reference proteome</keyword>
<sequence>MDAGKARAHSVVMDTSKLDNWAKDAASDQSSLVKEANLGQTPTVLDANSNMIDTPNLAKDDHVFVSGPWPSTPDTIGDRRHIAASTPLSLTKPVAHDVRKRSADATYDDICTPKGSVFDPLIADRHPKQGGQEDTPSSAVRSLNFDNAAADQMVVEETVVSESEEETLFQTIYGAIIEEIIVMQAKGVTDSVGFGSPTSVPKLSGIAETCPPAPLKQPNRSKFRNIDRSLCRKLEF</sequence>